<organism evidence="1 2">
    <name type="scientific">Tegillarca granosa</name>
    <name type="common">Malaysian cockle</name>
    <name type="synonym">Anadara granosa</name>
    <dbReference type="NCBI Taxonomy" id="220873"/>
    <lineage>
        <taxon>Eukaryota</taxon>
        <taxon>Metazoa</taxon>
        <taxon>Spiralia</taxon>
        <taxon>Lophotrochozoa</taxon>
        <taxon>Mollusca</taxon>
        <taxon>Bivalvia</taxon>
        <taxon>Autobranchia</taxon>
        <taxon>Pteriomorphia</taxon>
        <taxon>Arcoida</taxon>
        <taxon>Arcoidea</taxon>
        <taxon>Arcidae</taxon>
        <taxon>Tegillarca</taxon>
    </lineage>
</organism>
<keyword evidence="2" id="KW-1185">Reference proteome</keyword>
<comment type="caution">
    <text evidence="1">The sequence shown here is derived from an EMBL/GenBank/DDBJ whole genome shotgun (WGS) entry which is preliminary data.</text>
</comment>
<name>A0ABQ9ES53_TEGGR</name>
<dbReference type="EMBL" id="JARBDR010000657">
    <property type="protein sequence ID" value="KAJ8308000.1"/>
    <property type="molecule type" value="Genomic_DNA"/>
</dbReference>
<evidence type="ECO:0000313" key="2">
    <source>
        <dbReference type="Proteomes" id="UP001217089"/>
    </source>
</evidence>
<dbReference type="Proteomes" id="UP001217089">
    <property type="component" value="Unassembled WGS sequence"/>
</dbReference>
<reference evidence="1 2" key="1">
    <citation type="submission" date="2022-12" db="EMBL/GenBank/DDBJ databases">
        <title>Chromosome-level genome of Tegillarca granosa.</title>
        <authorList>
            <person name="Kim J."/>
        </authorList>
    </citation>
    <scope>NUCLEOTIDE SEQUENCE [LARGE SCALE GENOMIC DNA]</scope>
    <source>
        <strain evidence="1">Teg-2019</strain>
        <tissue evidence="1">Adductor muscle</tissue>
    </source>
</reference>
<evidence type="ECO:0000313" key="1">
    <source>
        <dbReference type="EMBL" id="KAJ8308000.1"/>
    </source>
</evidence>
<sequence length="97" mass="10850">MTKRERAIIIEAFKSSSFCGDLLLFSCDLKVRRSFFIFWQAASDVGSEFLIGVSDLMFGNIKCCIMLCGCHLVSGDTNIHLEFGRKKKDSAILSSMI</sequence>
<accession>A0ABQ9ES53</accession>
<protein>
    <submittedName>
        <fullName evidence="1">Uncharacterized protein</fullName>
    </submittedName>
</protein>
<gene>
    <name evidence="1" type="ORF">KUTeg_012874</name>
</gene>
<proteinExistence type="predicted"/>